<keyword evidence="3" id="KW-1185">Reference proteome</keyword>
<comment type="caution">
    <text evidence="2">The sequence shown here is derived from an EMBL/GenBank/DDBJ whole genome shotgun (WGS) entry which is preliminary data.</text>
</comment>
<dbReference type="InterPro" id="IPR001853">
    <property type="entry name" value="DSBA-like_thioredoxin_dom"/>
</dbReference>
<dbReference type="GO" id="GO:0016491">
    <property type="term" value="F:oxidoreductase activity"/>
    <property type="evidence" value="ECO:0007669"/>
    <property type="project" value="InterPro"/>
</dbReference>
<dbReference type="Proteomes" id="UP000034680">
    <property type="component" value="Unassembled WGS sequence"/>
</dbReference>
<accession>A0A0G2HH93</accession>
<gene>
    <name evidence="2" type="ORF">UCDDA912_g05592</name>
</gene>
<name>A0A0G2HH93_9PEZI</name>
<evidence type="ECO:0000259" key="1">
    <source>
        <dbReference type="Pfam" id="PF01323"/>
    </source>
</evidence>
<sequence>MFRATKQLFQARRSTMTAFKIDIVSDPCYLGRKRLDRAIEVYKKTVPGGSEDVFDITWKPFYLDPTLPRGKSMPVQERMVQKFSADKLGIITERLRMMGQSEGVCFSFQGKIGNTRDAHRLSQLAKTKGADIQSKLMAALMHSYFEGSGDVTSPDTLLDAAQKAGLDRAEARAWLDEGKGGDEVDKAVEWAYAKGIQGVPHFIINDRYEIGGAQDVEMFLGEFLRAKSAA</sequence>
<dbReference type="SUPFAM" id="SSF52833">
    <property type="entry name" value="Thioredoxin-like"/>
    <property type="match status" value="1"/>
</dbReference>
<dbReference type="EMBL" id="LCUC01000205">
    <property type="protein sequence ID" value="KKY34433.1"/>
    <property type="molecule type" value="Genomic_DNA"/>
</dbReference>
<dbReference type="Pfam" id="PF01323">
    <property type="entry name" value="DSBA"/>
    <property type="match status" value="1"/>
</dbReference>
<feature type="domain" description="DSBA-like thioredoxin" evidence="1">
    <location>
        <begin position="21"/>
        <end position="220"/>
    </location>
</feature>
<dbReference type="CDD" id="cd03024">
    <property type="entry name" value="DsbA_FrnE"/>
    <property type="match status" value="1"/>
</dbReference>
<organism evidence="2 3">
    <name type="scientific">Diaporthe ampelina</name>
    <dbReference type="NCBI Taxonomy" id="1214573"/>
    <lineage>
        <taxon>Eukaryota</taxon>
        <taxon>Fungi</taxon>
        <taxon>Dikarya</taxon>
        <taxon>Ascomycota</taxon>
        <taxon>Pezizomycotina</taxon>
        <taxon>Sordariomycetes</taxon>
        <taxon>Sordariomycetidae</taxon>
        <taxon>Diaporthales</taxon>
        <taxon>Diaporthaceae</taxon>
        <taxon>Diaporthe</taxon>
    </lineage>
</organism>
<reference evidence="2 3" key="1">
    <citation type="submission" date="2015-05" db="EMBL/GenBank/DDBJ databases">
        <title>Distinctive expansion of gene families associated with plant cell wall degradation and secondary metabolism in the genomes of grapevine trunk pathogens.</title>
        <authorList>
            <person name="Lawrence D.P."/>
            <person name="Travadon R."/>
            <person name="Rolshausen P.E."/>
            <person name="Baumgartner K."/>
        </authorList>
    </citation>
    <scope>NUCLEOTIDE SEQUENCE [LARGE SCALE GENOMIC DNA]</scope>
    <source>
        <strain evidence="2">DA912</strain>
    </source>
</reference>
<dbReference type="OrthoDB" id="1930760at2759"/>
<dbReference type="InterPro" id="IPR036249">
    <property type="entry name" value="Thioredoxin-like_sf"/>
</dbReference>
<dbReference type="PANTHER" id="PTHR13887">
    <property type="entry name" value="GLUTATHIONE S-TRANSFERASE KAPPA"/>
    <property type="match status" value="1"/>
</dbReference>
<reference evidence="2 3" key="2">
    <citation type="submission" date="2015-05" db="EMBL/GenBank/DDBJ databases">
        <authorList>
            <person name="Morales-Cruz A."/>
            <person name="Amrine K.C."/>
            <person name="Cantu D."/>
        </authorList>
    </citation>
    <scope>NUCLEOTIDE SEQUENCE [LARGE SCALE GENOMIC DNA]</scope>
    <source>
        <strain evidence="2">DA912</strain>
    </source>
</reference>
<evidence type="ECO:0000313" key="2">
    <source>
        <dbReference type="EMBL" id="KKY34433.1"/>
    </source>
</evidence>
<dbReference type="PANTHER" id="PTHR13887:SF41">
    <property type="entry name" value="THIOREDOXIN SUPERFAMILY PROTEIN"/>
    <property type="match status" value="1"/>
</dbReference>
<protein>
    <submittedName>
        <fullName evidence="2">Putative dsba-like thioredoxin domain-containing protein</fullName>
    </submittedName>
</protein>
<dbReference type="Gene3D" id="3.40.30.10">
    <property type="entry name" value="Glutaredoxin"/>
    <property type="match status" value="1"/>
</dbReference>
<proteinExistence type="predicted"/>
<evidence type="ECO:0000313" key="3">
    <source>
        <dbReference type="Proteomes" id="UP000034680"/>
    </source>
</evidence>
<dbReference type="AlphaFoldDB" id="A0A0G2HH93"/>